<proteinExistence type="predicted"/>
<sequence>MKKTLDLGCGNRKKEGMIGIDINPNTDADIIHDLNIFPYPFEESTFDEIYADNVIEHLDNPIKVMEELHRISKSGASIIIKVPYFRSRYAFIDPTHRHFFTVESFTYFDPEHSHHTLFNYSEFMFETKKIIFDENLYPKNLRHPIHSILKYFCDKYPVFYEHHLSHLVPLDELTFYLKTIKLGKI</sequence>
<dbReference type="InterPro" id="IPR029063">
    <property type="entry name" value="SAM-dependent_MTases_sf"/>
</dbReference>
<keyword evidence="2" id="KW-0808">Transferase</keyword>
<dbReference type="InterPro" id="IPR013216">
    <property type="entry name" value="Methyltransf_11"/>
</dbReference>
<dbReference type="Proteomes" id="UP001060368">
    <property type="component" value="Chromosome"/>
</dbReference>
<dbReference type="Pfam" id="PF08241">
    <property type="entry name" value="Methyltransf_11"/>
    <property type="match status" value="1"/>
</dbReference>
<dbReference type="GO" id="GO:0008757">
    <property type="term" value="F:S-adenosylmethionine-dependent methyltransferase activity"/>
    <property type="evidence" value="ECO:0007669"/>
    <property type="project" value="InterPro"/>
</dbReference>
<gene>
    <name evidence="2" type="ORF">L6E24_09910</name>
</gene>
<reference evidence="2" key="1">
    <citation type="submission" date="2022-04" db="EMBL/GenBank/DDBJ databases">
        <title>Complete genome of Methanoplanus endosymbiosus DSM 3599.</title>
        <authorList>
            <person name="Chen S.-C."/>
            <person name="You Y.-T."/>
            <person name="Zhou Y.-Z."/>
            <person name="Lai M.-C."/>
        </authorList>
    </citation>
    <scope>NUCLEOTIDE SEQUENCE</scope>
    <source>
        <strain evidence="2">DSM 3599</strain>
    </source>
</reference>
<protein>
    <submittedName>
        <fullName evidence="2">Class I SAM-dependent methyltransferase</fullName>
    </submittedName>
</protein>
<evidence type="ECO:0000313" key="2">
    <source>
        <dbReference type="EMBL" id="UUX91683.1"/>
    </source>
</evidence>
<name>A0A9E7PKG2_9EURY</name>
<evidence type="ECO:0000313" key="3">
    <source>
        <dbReference type="Proteomes" id="UP001060368"/>
    </source>
</evidence>
<dbReference type="Gene3D" id="3.40.50.150">
    <property type="entry name" value="Vaccinia Virus protein VP39"/>
    <property type="match status" value="1"/>
</dbReference>
<accession>A0A9E7PKG2</accession>
<organism evidence="2 3">
    <name type="scientific">Methanoplanus endosymbiosus</name>
    <dbReference type="NCBI Taxonomy" id="33865"/>
    <lineage>
        <taxon>Archaea</taxon>
        <taxon>Methanobacteriati</taxon>
        <taxon>Methanobacteriota</taxon>
        <taxon>Stenosarchaea group</taxon>
        <taxon>Methanomicrobia</taxon>
        <taxon>Methanomicrobiales</taxon>
        <taxon>Methanomicrobiaceae</taxon>
        <taxon>Methanoplanus</taxon>
    </lineage>
</organism>
<evidence type="ECO:0000259" key="1">
    <source>
        <dbReference type="Pfam" id="PF08241"/>
    </source>
</evidence>
<dbReference type="GO" id="GO:0032259">
    <property type="term" value="P:methylation"/>
    <property type="evidence" value="ECO:0007669"/>
    <property type="project" value="UniProtKB-KW"/>
</dbReference>
<dbReference type="SUPFAM" id="SSF53335">
    <property type="entry name" value="S-adenosyl-L-methionine-dependent methyltransferases"/>
    <property type="match status" value="1"/>
</dbReference>
<dbReference type="RefSeq" id="WP_257741836.1">
    <property type="nucleotide sequence ID" value="NZ_CP096115.1"/>
</dbReference>
<feature type="domain" description="Methyltransferase type 11" evidence="1">
    <location>
        <begin position="32"/>
        <end position="80"/>
    </location>
</feature>
<dbReference type="KEGG" id="mend:L6E24_09910"/>
<dbReference type="GeneID" id="74308017"/>
<dbReference type="AlphaFoldDB" id="A0A9E7PKG2"/>
<dbReference type="EMBL" id="CP096115">
    <property type="protein sequence ID" value="UUX91683.1"/>
    <property type="molecule type" value="Genomic_DNA"/>
</dbReference>
<dbReference type="CDD" id="cd02440">
    <property type="entry name" value="AdoMet_MTases"/>
    <property type="match status" value="1"/>
</dbReference>
<keyword evidence="2" id="KW-0489">Methyltransferase</keyword>
<keyword evidence="3" id="KW-1185">Reference proteome</keyword>